<dbReference type="RefSeq" id="WP_104813831.1">
    <property type="nucleotide sequence ID" value="NZ_MQUB01000001.1"/>
</dbReference>
<proteinExistence type="predicted"/>
<evidence type="ECO:0000313" key="3">
    <source>
        <dbReference type="Proteomes" id="UP000239800"/>
    </source>
</evidence>
<evidence type="ECO:0000313" key="2">
    <source>
        <dbReference type="EMBL" id="PQB05880.1"/>
    </source>
</evidence>
<dbReference type="EMBL" id="MQUB01000001">
    <property type="protein sequence ID" value="PQB05880.1"/>
    <property type="molecule type" value="Genomic_DNA"/>
</dbReference>
<reference evidence="2 3" key="1">
    <citation type="submission" date="2016-11" db="EMBL/GenBank/DDBJ databases">
        <title>Trade-off between light-utilization and light-protection in marine flavobacteria.</title>
        <authorList>
            <person name="Kumagai Y."/>
        </authorList>
    </citation>
    <scope>NUCLEOTIDE SEQUENCE [LARGE SCALE GENOMIC DNA]</scope>
    <source>
        <strain evidence="2 3">NBRC 107741</strain>
    </source>
</reference>
<protein>
    <recommendedName>
        <fullName evidence="4">DUF4375 domain-containing protein</fullName>
    </recommendedName>
</protein>
<keyword evidence="1" id="KW-0732">Signal</keyword>
<evidence type="ECO:0000256" key="1">
    <source>
        <dbReference type="SAM" id="SignalP"/>
    </source>
</evidence>
<accession>A0A2S7KTD8</accession>
<organism evidence="2 3">
    <name type="scientific">Aureitalea marina</name>
    <dbReference type="NCBI Taxonomy" id="930804"/>
    <lineage>
        <taxon>Bacteria</taxon>
        <taxon>Pseudomonadati</taxon>
        <taxon>Bacteroidota</taxon>
        <taxon>Flavobacteriia</taxon>
        <taxon>Flavobacteriales</taxon>
        <taxon>Flavobacteriaceae</taxon>
        <taxon>Aureitalea</taxon>
    </lineage>
</organism>
<sequence length="175" mass="20067">MRILFLILTTLFFQSATSLAQNSLSKEERQRLMSLDFEAFDQDMQGGWRTFANEEQFELAADLIVEYLGLHQDLDDGQLSVMNFHVGQMYALAGVNAKAVPYMKASKKTNDVMAWNAYVDATIAFLEKNKEMMEIKRKELEVGSMMPAANNKNLILIKKLEANFEKSYYDAIRNQ</sequence>
<dbReference type="OrthoDB" id="7202990at2"/>
<feature type="signal peptide" evidence="1">
    <location>
        <begin position="1"/>
        <end position="20"/>
    </location>
</feature>
<gene>
    <name evidence="2" type="ORF">BST85_13960</name>
</gene>
<evidence type="ECO:0008006" key="4">
    <source>
        <dbReference type="Google" id="ProtNLM"/>
    </source>
</evidence>
<keyword evidence="3" id="KW-1185">Reference proteome</keyword>
<dbReference type="Proteomes" id="UP000239800">
    <property type="component" value="Unassembled WGS sequence"/>
</dbReference>
<comment type="caution">
    <text evidence="2">The sequence shown here is derived from an EMBL/GenBank/DDBJ whole genome shotgun (WGS) entry which is preliminary data.</text>
</comment>
<feature type="chain" id="PRO_5015443215" description="DUF4375 domain-containing protein" evidence="1">
    <location>
        <begin position="21"/>
        <end position="175"/>
    </location>
</feature>
<dbReference type="AlphaFoldDB" id="A0A2S7KTD8"/>
<name>A0A2S7KTD8_9FLAO</name>